<feature type="region of interest" description="Disordered" evidence="1">
    <location>
        <begin position="31"/>
        <end position="77"/>
    </location>
</feature>
<name>A0AAN6S7P3_9PEZI</name>
<evidence type="ECO:0000313" key="3">
    <source>
        <dbReference type="Proteomes" id="UP001303473"/>
    </source>
</evidence>
<comment type="caution">
    <text evidence="2">The sequence shown here is derived from an EMBL/GenBank/DDBJ whole genome shotgun (WGS) entry which is preliminary data.</text>
</comment>
<protein>
    <submittedName>
        <fullName evidence="2">Uncharacterized protein</fullName>
    </submittedName>
</protein>
<feature type="compositionally biased region" description="Acidic residues" evidence="1">
    <location>
        <begin position="48"/>
        <end position="62"/>
    </location>
</feature>
<accession>A0AAN6S7P3</accession>
<reference evidence="3" key="1">
    <citation type="journal article" date="2023" name="Mol. Phylogenet. Evol.">
        <title>Genome-scale phylogeny and comparative genomics of the fungal order Sordariales.</title>
        <authorList>
            <person name="Hensen N."/>
            <person name="Bonometti L."/>
            <person name="Westerberg I."/>
            <person name="Brannstrom I.O."/>
            <person name="Guillou S."/>
            <person name="Cros-Aarteil S."/>
            <person name="Calhoun S."/>
            <person name="Haridas S."/>
            <person name="Kuo A."/>
            <person name="Mondo S."/>
            <person name="Pangilinan J."/>
            <person name="Riley R."/>
            <person name="LaButti K."/>
            <person name="Andreopoulos B."/>
            <person name="Lipzen A."/>
            <person name="Chen C."/>
            <person name="Yan M."/>
            <person name="Daum C."/>
            <person name="Ng V."/>
            <person name="Clum A."/>
            <person name="Steindorff A."/>
            <person name="Ohm R.A."/>
            <person name="Martin F."/>
            <person name="Silar P."/>
            <person name="Natvig D.O."/>
            <person name="Lalanne C."/>
            <person name="Gautier V."/>
            <person name="Ament-Velasquez S.L."/>
            <person name="Kruys A."/>
            <person name="Hutchinson M.I."/>
            <person name="Powell A.J."/>
            <person name="Barry K."/>
            <person name="Miller A.N."/>
            <person name="Grigoriev I.V."/>
            <person name="Debuchy R."/>
            <person name="Gladieux P."/>
            <person name="Hiltunen Thoren M."/>
            <person name="Johannesson H."/>
        </authorList>
    </citation>
    <scope>NUCLEOTIDE SEQUENCE [LARGE SCALE GENOMIC DNA]</scope>
    <source>
        <strain evidence="3">CBS 340.73</strain>
    </source>
</reference>
<feature type="compositionally biased region" description="Basic and acidic residues" evidence="1">
    <location>
        <begin position="63"/>
        <end position="77"/>
    </location>
</feature>
<dbReference type="EMBL" id="MU853770">
    <property type="protein sequence ID" value="KAK3942861.1"/>
    <property type="molecule type" value="Genomic_DNA"/>
</dbReference>
<proteinExistence type="predicted"/>
<dbReference type="AlphaFoldDB" id="A0AAN6S7P3"/>
<dbReference type="Proteomes" id="UP001303473">
    <property type="component" value="Unassembled WGS sequence"/>
</dbReference>
<organism evidence="2 3">
    <name type="scientific">Diplogelasinospora grovesii</name>
    <dbReference type="NCBI Taxonomy" id="303347"/>
    <lineage>
        <taxon>Eukaryota</taxon>
        <taxon>Fungi</taxon>
        <taxon>Dikarya</taxon>
        <taxon>Ascomycota</taxon>
        <taxon>Pezizomycotina</taxon>
        <taxon>Sordariomycetes</taxon>
        <taxon>Sordariomycetidae</taxon>
        <taxon>Sordariales</taxon>
        <taxon>Diplogelasinosporaceae</taxon>
        <taxon>Diplogelasinospora</taxon>
    </lineage>
</organism>
<sequence>MLGPVQAIELEPVEGGIPGLGKIINIVKARETSAEAEDPKSVSSSEDSASEDSAPEDSAPEDPEPKDPVKLLKKRETNKRPESSVLVRLMKVIRLIKEDEVLAESDHYSSGWEAHQESDEILDNEIQDKEVPEQVPSSPSLRKWRSYIYEPAVVVPLMCAMDGKQLGILLSRSPVPNTKKADIKFRLHNPSLVCLAPSLRKDLSPLQTLYGHAIKEYKSGFQEVSGAVSTEVRFHQLVASGYTVLQERQSEWIFSTWDFDEKESRLVRRRSALGSRRPLVVFTARSPGQPRKPTFFIHVDVETPVIGFVDRTTWLGIRTLEIDMRNVSHMEIPASGGQSIVFKSRRLAATHYLSISIEKVASPPRSSGLPPAASNTQDTKEDMVGLNRRLQQILAATEDRKVELTL</sequence>
<keyword evidence="3" id="KW-1185">Reference proteome</keyword>
<evidence type="ECO:0000313" key="2">
    <source>
        <dbReference type="EMBL" id="KAK3942861.1"/>
    </source>
</evidence>
<feature type="compositionally biased region" description="Basic and acidic residues" evidence="1">
    <location>
        <begin position="31"/>
        <end position="40"/>
    </location>
</feature>
<gene>
    <name evidence="2" type="ORF">QBC46DRAFT_423892</name>
</gene>
<feature type="region of interest" description="Disordered" evidence="1">
    <location>
        <begin position="361"/>
        <end position="382"/>
    </location>
</feature>
<evidence type="ECO:0000256" key="1">
    <source>
        <dbReference type="SAM" id="MobiDB-lite"/>
    </source>
</evidence>